<keyword evidence="1" id="KW-0812">Transmembrane</keyword>
<evidence type="ECO:0000313" key="3">
    <source>
        <dbReference type="EMBL" id="GIY73997.1"/>
    </source>
</evidence>
<sequence length="291" mass="32985">MLTLYSFGAKLQNVESKNSHKQFDLTQIVENFANHVDRSRKLKSIPDEDKEHLKDFIHNFDKSIIPMLLDLLMETASHKCYNDAIYTYENLKSFNWATKMLDSYGKPGSGILLGNLNWVGEYDECINAYAPQKENTSIGGFHGKYCTMQIPFQFKNMSMPISTAVCLPDTCNPSTRPFNISGSSNSTNSSFIEEMDSILNNITLTCKRTSREYTTSAIVVICVLSFFAVLAFIGSSITALEYCMRIRTSTESFYKKSISERTIINEEAYSLSNKKSDEVLFINKAKENKLP</sequence>
<gene>
    <name evidence="3" type="primary">AVEN_144533_1</name>
    <name evidence="3" type="ORF">CEXT_208181</name>
</gene>
<keyword evidence="1" id="KW-0472">Membrane</keyword>
<feature type="non-terminal residue" evidence="3">
    <location>
        <position position="291"/>
    </location>
</feature>
<dbReference type="SMART" id="SM00703">
    <property type="entry name" value="NRF"/>
    <property type="match status" value="1"/>
</dbReference>
<dbReference type="Proteomes" id="UP001054945">
    <property type="component" value="Unassembled WGS sequence"/>
</dbReference>
<dbReference type="PANTHER" id="PTHR11161">
    <property type="entry name" value="O-ACYLTRANSFERASE"/>
    <property type="match status" value="1"/>
</dbReference>
<accession>A0AAV4VUH4</accession>
<keyword evidence="4" id="KW-1185">Reference proteome</keyword>
<comment type="caution">
    <text evidence="3">The sequence shown here is derived from an EMBL/GenBank/DDBJ whole genome shotgun (WGS) entry which is preliminary data.</text>
</comment>
<dbReference type="AlphaFoldDB" id="A0AAV4VUH4"/>
<dbReference type="InterPro" id="IPR052728">
    <property type="entry name" value="O2_lipid_transport_reg"/>
</dbReference>
<protein>
    <submittedName>
        <fullName evidence="3">NRF domain-containing protein</fullName>
    </submittedName>
</protein>
<dbReference type="InterPro" id="IPR006621">
    <property type="entry name" value="Nose-resist-to-fluoxetine_N"/>
</dbReference>
<feature type="transmembrane region" description="Helical" evidence="1">
    <location>
        <begin position="217"/>
        <end position="240"/>
    </location>
</feature>
<dbReference type="PANTHER" id="PTHR11161:SF0">
    <property type="entry name" value="O-ACYLTRANSFERASE LIKE PROTEIN"/>
    <property type="match status" value="1"/>
</dbReference>
<dbReference type="EMBL" id="BPLR01015152">
    <property type="protein sequence ID" value="GIY73997.1"/>
    <property type="molecule type" value="Genomic_DNA"/>
</dbReference>
<evidence type="ECO:0000313" key="4">
    <source>
        <dbReference type="Proteomes" id="UP001054945"/>
    </source>
</evidence>
<keyword evidence="1" id="KW-1133">Transmembrane helix</keyword>
<dbReference type="Pfam" id="PF20146">
    <property type="entry name" value="NRF"/>
    <property type="match status" value="1"/>
</dbReference>
<reference evidence="3 4" key="1">
    <citation type="submission" date="2021-06" db="EMBL/GenBank/DDBJ databases">
        <title>Caerostris extrusa draft genome.</title>
        <authorList>
            <person name="Kono N."/>
            <person name="Arakawa K."/>
        </authorList>
    </citation>
    <scope>NUCLEOTIDE SEQUENCE [LARGE SCALE GENOMIC DNA]</scope>
</reference>
<proteinExistence type="predicted"/>
<name>A0AAV4VUH4_CAEEX</name>
<organism evidence="3 4">
    <name type="scientific">Caerostris extrusa</name>
    <name type="common">Bark spider</name>
    <name type="synonym">Caerostris bankana</name>
    <dbReference type="NCBI Taxonomy" id="172846"/>
    <lineage>
        <taxon>Eukaryota</taxon>
        <taxon>Metazoa</taxon>
        <taxon>Ecdysozoa</taxon>
        <taxon>Arthropoda</taxon>
        <taxon>Chelicerata</taxon>
        <taxon>Arachnida</taxon>
        <taxon>Araneae</taxon>
        <taxon>Araneomorphae</taxon>
        <taxon>Entelegynae</taxon>
        <taxon>Araneoidea</taxon>
        <taxon>Araneidae</taxon>
        <taxon>Caerostris</taxon>
    </lineage>
</organism>
<evidence type="ECO:0000256" key="1">
    <source>
        <dbReference type="SAM" id="Phobius"/>
    </source>
</evidence>
<feature type="domain" description="Nose resistant-to-fluoxetine protein N-terminal" evidence="2">
    <location>
        <begin position="77"/>
        <end position="187"/>
    </location>
</feature>
<evidence type="ECO:0000259" key="2">
    <source>
        <dbReference type="SMART" id="SM00703"/>
    </source>
</evidence>